<dbReference type="InterPro" id="IPR018759">
    <property type="entry name" value="BBP2_2"/>
</dbReference>
<dbReference type="KEGG" id="dao:Desac_1770"/>
<dbReference type="AlphaFoldDB" id="F2NHY4"/>
<dbReference type="HOGENOM" id="CLU_569535_0_0_7"/>
<dbReference type="STRING" id="880072.Desac_1770"/>
<evidence type="ECO:0000313" key="2">
    <source>
        <dbReference type="EMBL" id="AEB09610.1"/>
    </source>
</evidence>
<protein>
    <recommendedName>
        <fullName evidence="4">DUF560 domain-containing protein</fullName>
    </recommendedName>
</protein>
<keyword evidence="3" id="KW-1185">Reference proteome</keyword>
<proteinExistence type="predicted"/>
<dbReference type="EMBL" id="CP002629">
    <property type="protein sequence ID" value="AEB09610.1"/>
    <property type="molecule type" value="Genomic_DNA"/>
</dbReference>
<evidence type="ECO:0000313" key="3">
    <source>
        <dbReference type="Proteomes" id="UP000000483"/>
    </source>
</evidence>
<name>F2NHY4_DESAR</name>
<evidence type="ECO:0000256" key="1">
    <source>
        <dbReference type="SAM" id="MobiDB-lite"/>
    </source>
</evidence>
<feature type="region of interest" description="Disordered" evidence="1">
    <location>
        <begin position="34"/>
        <end position="66"/>
    </location>
</feature>
<gene>
    <name evidence="2" type="ordered locus">Desac_1770</name>
</gene>
<organism evidence="2 3">
    <name type="scientific">Desulfobacca acetoxidans (strain ATCC 700848 / DSM 11109 / ASRB2)</name>
    <dbReference type="NCBI Taxonomy" id="880072"/>
    <lineage>
        <taxon>Bacteria</taxon>
        <taxon>Pseudomonadati</taxon>
        <taxon>Thermodesulfobacteriota</taxon>
        <taxon>Desulfobaccia</taxon>
        <taxon>Desulfobaccales</taxon>
        <taxon>Desulfobaccaceae</taxon>
        <taxon>Desulfobacca</taxon>
    </lineage>
</organism>
<dbReference type="Proteomes" id="UP000000483">
    <property type="component" value="Chromosome"/>
</dbReference>
<dbReference type="SUPFAM" id="SSF56935">
    <property type="entry name" value="Porins"/>
    <property type="match status" value="1"/>
</dbReference>
<evidence type="ECO:0008006" key="4">
    <source>
        <dbReference type="Google" id="ProtNLM"/>
    </source>
</evidence>
<reference evidence="3" key="2">
    <citation type="submission" date="2011-03" db="EMBL/GenBank/DDBJ databases">
        <title>The complete genome of Desulfobacca acetoxidans DSM 11109.</title>
        <authorList>
            <consortium name="US DOE Joint Genome Institute (JGI-PGF)"/>
            <person name="Lucas S."/>
            <person name="Copeland A."/>
            <person name="Lapidus A."/>
            <person name="Bruce D."/>
            <person name="Goodwin L."/>
            <person name="Pitluck S."/>
            <person name="Peters L."/>
            <person name="Kyrpides N."/>
            <person name="Mavromatis K."/>
            <person name="Ivanova N."/>
            <person name="Ovchinnikova G."/>
            <person name="Teshima H."/>
            <person name="Detter J.C."/>
            <person name="Han C."/>
            <person name="Land M."/>
            <person name="Hauser L."/>
            <person name="Markowitz V."/>
            <person name="Cheng J.-F."/>
            <person name="Hugenholtz P."/>
            <person name="Woyke T."/>
            <person name="Wu D."/>
            <person name="Spring S."/>
            <person name="Schueler E."/>
            <person name="Brambilla E."/>
            <person name="Klenk H.-P."/>
            <person name="Eisen J.A."/>
        </authorList>
    </citation>
    <scope>NUCLEOTIDE SEQUENCE [LARGE SCALE GENOMIC DNA]</scope>
    <source>
        <strain evidence="3">ATCC 700848 / DSM 11109 / ASRB2</strain>
    </source>
</reference>
<reference evidence="2 3" key="1">
    <citation type="journal article" date="2011" name="Stand. Genomic Sci.">
        <title>Complete genome sequence of the acetate-degrading sulfate reducer Desulfobacca acetoxidans type strain (ASRB2).</title>
        <authorList>
            <person name="Goker M."/>
            <person name="Teshima H."/>
            <person name="Lapidus A."/>
            <person name="Nolan M."/>
            <person name="Lucas S."/>
            <person name="Hammon N."/>
            <person name="Deshpande S."/>
            <person name="Cheng J.F."/>
            <person name="Tapia R."/>
            <person name="Han C."/>
            <person name="Goodwin L."/>
            <person name="Pitluck S."/>
            <person name="Huntemann M."/>
            <person name="Liolios K."/>
            <person name="Ivanova N."/>
            <person name="Pagani I."/>
            <person name="Mavromatis K."/>
            <person name="Ovchinikova G."/>
            <person name="Pati A."/>
            <person name="Chen A."/>
            <person name="Palaniappan K."/>
            <person name="Land M."/>
            <person name="Hauser L."/>
            <person name="Brambilla E.M."/>
            <person name="Rohde M."/>
            <person name="Spring S."/>
            <person name="Detter J.C."/>
            <person name="Woyke T."/>
            <person name="Bristow J."/>
            <person name="Eisen J.A."/>
            <person name="Markowitz V."/>
            <person name="Hugenholtz P."/>
            <person name="Kyrpides N.C."/>
            <person name="Klenk H.P."/>
        </authorList>
    </citation>
    <scope>NUCLEOTIDE SEQUENCE [LARGE SCALE GENOMIC DNA]</scope>
    <source>
        <strain evidence="3">ATCC 700848 / DSM 11109 / ASRB2</strain>
    </source>
</reference>
<dbReference type="OrthoDB" id="5413545at2"/>
<dbReference type="RefSeq" id="WP_013706720.1">
    <property type="nucleotide sequence ID" value="NC_015388.1"/>
</dbReference>
<sequence length="479" mass="54808">MENRRGSLAGLGGLVTLMFMVLLIGTAFGQEKEKAATPPSTAAEEAEKVALPEEEEEKPPLLPEEPGYFPGLLPPSPYGTLSEVGPITGVMAPYGYPAAYDTLLRGWKAHRLGPVIVAPYFEYDGIYRSNIYQTSNNKQSDFVNCLNPGIRFELPILSRHKVSVGYLGNYYIYSENSDQSHYDHNVNADAVVNFRNNLSLRFGNTYRSATEERNVSTSRKRNYDRINPYFTGTYAFADKWKFQGSYEYDCLDFADIQDRRNEYREHIGGMTLYYKFWPKTAALVQYIITSREYPYEPRGDNMSHTPLLGLTWDPTAKLSGTVKFGYTMKKFDQDVVGRDDSPDSWAMSLQTLYRYSRFTTFTLTGQHSIQEDIDLGNNNAYRNTGIYASWNHDWHFIRAAVYLAFAYTRNDYLGTIFDTGTGQFINRLDDIFSFGGGISRPITSWLRARLDYQYIDRSSNLSNYTYNEHRMLVGLQSSF</sequence>
<accession>F2NHY4</accession>
<dbReference type="Pfam" id="PF10082">
    <property type="entry name" value="BBP2_2"/>
    <property type="match status" value="1"/>
</dbReference>
<dbReference type="eggNOG" id="COG5338">
    <property type="taxonomic scope" value="Bacteria"/>
</dbReference>